<keyword evidence="7" id="KW-0274">FAD</keyword>
<dbReference type="Proteomes" id="UP000031599">
    <property type="component" value="Unassembled WGS sequence"/>
</dbReference>
<dbReference type="InterPro" id="IPR000674">
    <property type="entry name" value="Ald_Oxase/Xan_DH_a/b"/>
</dbReference>
<dbReference type="InterPro" id="IPR036856">
    <property type="entry name" value="Ald_Oxase/Xan_DH_a/b_sf"/>
</dbReference>
<evidence type="ECO:0000256" key="8">
    <source>
        <dbReference type="ARBA" id="ARBA00023002"/>
    </source>
</evidence>
<dbReference type="Pfam" id="PF01315">
    <property type="entry name" value="Ald_Xan_dh_C"/>
    <property type="match status" value="1"/>
</dbReference>
<evidence type="ECO:0000313" key="15">
    <source>
        <dbReference type="Proteomes" id="UP000031599"/>
    </source>
</evidence>
<evidence type="ECO:0000256" key="5">
    <source>
        <dbReference type="ARBA" id="ARBA00022714"/>
    </source>
</evidence>
<keyword evidence="9" id="KW-0408">Iron</keyword>
<evidence type="ECO:0000256" key="10">
    <source>
        <dbReference type="ARBA" id="ARBA00023014"/>
    </source>
</evidence>
<dbReference type="NCBIfam" id="TIGR02965">
    <property type="entry name" value="xanthine_xdhB"/>
    <property type="match status" value="1"/>
</dbReference>
<evidence type="ECO:0000256" key="11">
    <source>
        <dbReference type="ARBA" id="ARBA00034078"/>
    </source>
</evidence>
<accession>A0A0C1Z927</accession>
<feature type="domain" description="Aldehyde oxidase/xanthine dehydrogenase a/b hammerhead" evidence="13">
    <location>
        <begin position="18"/>
        <end position="125"/>
    </location>
</feature>
<dbReference type="InterPro" id="IPR008274">
    <property type="entry name" value="AldOxase/xan_DH_MoCoBD1"/>
</dbReference>
<dbReference type="GO" id="GO:0030151">
    <property type="term" value="F:molybdenum ion binding"/>
    <property type="evidence" value="ECO:0007669"/>
    <property type="project" value="InterPro"/>
</dbReference>
<evidence type="ECO:0000256" key="7">
    <source>
        <dbReference type="ARBA" id="ARBA00022827"/>
    </source>
</evidence>
<organism evidence="14 15">
    <name type="scientific">Enhygromyxa salina</name>
    <dbReference type="NCBI Taxonomy" id="215803"/>
    <lineage>
        <taxon>Bacteria</taxon>
        <taxon>Pseudomonadati</taxon>
        <taxon>Myxococcota</taxon>
        <taxon>Polyangia</taxon>
        <taxon>Nannocystales</taxon>
        <taxon>Nannocystaceae</taxon>
        <taxon>Enhygromyxa</taxon>
    </lineage>
</organism>
<comment type="cofactor">
    <cofactor evidence="12">
        <name>Mo-molybdopterin cytosine dinucleotide</name>
        <dbReference type="ChEBI" id="CHEBI:71308"/>
    </cofactor>
</comment>
<comment type="caution">
    <text evidence="14">The sequence shown here is derived from an EMBL/GenBank/DDBJ whole genome shotgun (WGS) entry which is preliminary data.</text>
</comment>
<dbReference type="InterPro" id="IPR037165">
    <property type="entry name" value="AldOxase/xan_DH_Mopterin-bd_sf"/>
</dbReference>
<keyword evidence="8" id="KW-0560">Oxidoreductase</keyword>
<dbReference type="GO" id="GO:0005506">
    <property type="term" value="F:iron ion binding"/>
    <property type="evidence" value="ECO:0007669"/>
    <property type="project" value="InterPro"/>
</dbReference>
<keyword evidence="5" id="KW-0001">2Fe-2S</keyword>
<dbReference type="PANTHER" id="PTHR45444">
    <property type="entry name" value="XANTHINE DEHYDROGENASE"/>
    <property type="match status" value="1"/>
</dbReference>
<dbReference type="InterPro" id="IPR014309">
    <property type="entry name" value="Xanthine_DH_Mopterin-bd_su"/>
</dbReference>
<dbReference type="PANTHER" id="PTHR45444:SF3">
    <property type="entry name" value="XANTHINE DEHYDROGENASE"/>
    <property type="match status" value="1"/>
</dbReference>
<proteinExistence type="inferred from homology"/>
<comment type="cofactor">
    <cofactor evidence="2">
        <name>FAD</name>
        <dbReference type="ChEBI" id="CHEBI:57692"/>
    </cofactor>
</comment>
<evidence type="ECO:0000256" key="2">
    <source>
        <dbReference type="ARBA" id="ARBA00001974"/>
    </source>
</evidence>
<dbReference type="InterPro" id="IPR046867">
    <property type="entry name" value="AldOxase/xan_DH_MoCoBD2"/>
</dbReference>
<evidence type="ECO:0000256" key="4">
    <source>
        <dbReference type="ARBA" id="ARBA00022630"/>
    </source>
</evidence>
<dbReference type="AlphaFoldDB" id="A0A0C1Z927"/>
<dbReference type="FunFam" id="3.30.365.10:FF:000002">
    <property type="entry name" value="Xanthine dehydrogenase oxidase"/>
    <property type="match status" value="1"/>
</dbReference>
<dbReference type="SMART" id="SM01008">
    <property type="entry name" value="Ald_Xan_dh_C"/>
    <property type="match status" value="1"/>
</dbReference>
<evidence type="ECO:0000256" key="1">
    <source>
        <dbReference type="ARBA" id="ARBA00001924"/>
    </source>
</evidence>
<keyword evidence="6" id="KW-0479">Metal-binding</keyword>
<dbReference type="FunFam" id="3.30.365.10:FF:000003">
    <property type="entry name" value="Aldehyde oxidase 1"/>
    <property type="match status" value="1"/>
</dbReference>
<comment type="cofactor">
    <cofactor evidence="1">
        <name>Mo-molybdopterin</name>
        <dbReference type="ChEBI" id="CHEBI:71302"/>
    </cofactor>
</comment>
<gene>
    <name evidence="14" type="ORF">DB30_07105</name>
</gene>
<dbReference type="GO" id="GO:0051537">
    <property type="term" value="F:2 iron, 2 sulfur cluster binding"/>
    <property type="evidence" value="ECO:0007669"/>
    <property type="project" value="UniProtKB-KW"/>
</dbReference>
<comment type="cofactor">
    <cofactor evidence="11">
        <name>[2Fe-2S] cluster</name>
        <dbReference type="ChEBI" id="CHEBI:190135"/>
    </cofactor>
</comment>
<keyword evidence="4" id="KW-0285">Flavoprotein</keyword>
<dbReference type="SUPFAM" id="SSF54665">
    <property type="entry name" value="CO dehydrogenase molybdoprotein N-domain-like"/>
    <property type="match status" value="1"/>
</dbReference>
<evidence type="ECO:0000256" key="3">
    <source>
        <dbReference type="ARBA" id="ARBA00006849"/>
    </source>
</evidence>
<evidence type="ECO:0000256" key="9">
    <source>
        <dbReference type="ARBA" id="ARBA00023004"/>
    </source>
</evidence>
<evidence type="ECO:0000259" key="13">
    <source>
        <dbReference type="SMART" id="SM01008"/>
    </source>
</evidence>
<dbReference type="EMBL" id="JMCC02000079">
    <property type="protein sequence ID" value="KIG14109.1"/>
    <property type="molecule type" value="Genomic_DNA"/>
</dbReference>
<dbReference type="Pfam" id="PF20256">
    <property type="entry name" value="MoCoBD_2"/>
    <property type="match status" value="1"/>
</dbReference>
<dbReference type="InterPro" id="IPR016208">
    <property type="entry name" value="Ald_Oxase/xanthine_DH-like"/>
</dbReference>
<dbReference type="Gene3D" id="3.90.1170.50">
    <property type="entry name" value="Aldehyde oxidase/xanthine dehydrogenase, a/b hammerhead"/>
    <property type="match status" value="1"/>
</dbReference>
<dbReference type="SUPFAM" id="SSF56003">
    <property type="entry name" value="Molybdenum cofactor-binding domain"/>
    <property type="match status" value="1"/>
</dbReference>
<dbReference type="Pfam" id="PF02738">
    <property type="entry name" value="MoCoBD_1"/>
    <property type="match status" value="1"/>
</dbReference>
<protein>
    <submittedName>
        <fullName evidence="14">Xanthine dehydrogenase, molybdenum binding subunit</fullName>
    </submittedName>
</protein>
<comment type="similarity">
    <text evidence="3">Belongs to the xanthine dehydrogenase family.</text>
</comment>
<reference evidence="14 15" key="1">
    <citation type="submission" date="2014-12" db="EMBL/GenBank/DDBJ databases">
        <title>Genome assembly of Enhygromyxa salina DSM 15201.</title>
        <authorList>
            <person name="Sharma G."/>
            <person name="Subramanian S."/>
        </authorList>
    </citation>
    <scope>NUCLEOTIDE SEQUENCE [LARGE SCALE GENOMIC DNA]</scope>
    <source>
        <strain evidence="14 15">DSM 15201</strain>
    </source>
</reference>
<sequence length="773" mass="83402">MTAVGKAIPHESAAGHASGEALYTDDLVGRFANPLHAWPVLSPHAHASVRSINASAAATLPGVVKILTASDVPGQNEVGAVLQDEPLFPTEVQFHNQPVAWVLAESIDQAREAAAAVIVEYDQLPAIVTMEQAIAAQSFLTEPLTIVAGDPDQALTTAPHTLSGELHIGGQEHFYLETQAAIAAWDEAGEVFVHSSTQHPTETQIIVARVLGIPRNRVTCQSLRMGGAFGGKEVQANPYAAIAAVGAHATGRPVRVRLDRQLDMALTGKRHPFLARFRVGHDDQGRLLAMDLQLFSDGGWSHDLSKAIMFRALFHCDNCYRIPNLRVVGRVLRTHKTSQTAFRGFGGPQGMVAIEDIVDRVARAVGRPPHEVRALNFYREGDHTHYGQLVRDAGRIEQIWTSLTQTSAFANRWADVQAFNASNEHEKRGLAITPVRFGISFTTSFLNQAGALVLVYADGSIQVNHGGTEMGQGLHTKMLQIAADAFAVPLQTVRLMPTRTDKVPNTSATAASSGSDLNGAAVEHACAQIRERLAEVAGRELGIPPGDVDFSNGRVRPFWEREDPQAGLSFAELVGRAYLQRVPLFATGYYRTPHIHYNEATGRGKPFHYFTYGAAVTEVQVDGFTGQFEVRRIDILHDVGDSISPLVDMGQIEGGFMQGVGWLTSEQLVWSDEGRLATRGASTYKLPTLGECPEAFNVALLPMATEPSVVKGSKAVGEPPLMLAISVREALRAAVADFGGADPVQGPVQGPVELGCPSTPEAVYWALEARRRS</sequence>
<evidence type="ECO:0000256" key="6">
    <source>
        <dbReference type="ARBA" id="ARBA00022723"/>
    </source>
</evidence>
<dbReference type="Gene3D" id="3.30.365.10">
    <property type="entry name" value="Aldehyde oxidase/xanthine dehydrogenase, molybdopterin binding domain"/>
    <property type="match status" value="4"/>
</dbReference>
<keyword evidence="10" id="KW-0411">Iron-sulfur</keyword>
<name>A0A0C1Z927_9BACT</name>
<dbReference type="GO" id="GO:0016491">
    <property type="term" value="F:oxidoreductase activity"/>
    <property type="evidence" value="ECO:0007669"/>
    <property type="project" value="UniProtKB-KW"/>
</dbReference>
<dbReference type="RefSeq" id="WP_052554263.1">
    <property type="nucleotide sequence ID" value="NZ_JMCC02000079.1"/>
</dbReference>
<evidence type="ECO:0000313" key="14">
    <source>
        <dbReference type="EMBL" id="KIG14109.1"/>
    </source>
</evidence>
<evidence type="ECO:0000256" key="12">
    <source>
        <dbReference type="ARBA" id="ARBA00053029"/>
    </source>
</evidence>
<dbReference type="FunFam" id="3.30.365.10:FF:000001">
    <property type="entry name" value="Xanthine dehydrogenase oxidase"/>
    <property type="match status" value="1"/>
</dbReference>